<dbReference type="AlphaFoldDB" id="A0A0P6XIG8"/>
<dbReference type="RefSeq" id="WP_054536130.1">
    <property type="nucleotide sequence ID" value="NZ_LGKP01000030.1"/>
</dbReference>
<evidence type="ECO:0000313" key="1">
    <source>
        <dbReference type="EMBL" id="KPL83022.1"/>
    </source>
</evidence>
<protein>
    <recommendedName>
        <fullName evidence="3">TraG P-loop domain-containing protein</fullName>
    </recommendedName>
</protein>
<proteinExistence type="predicted"/>
<dbReference type="PANTHER" id="PTHR30121">
    <property type="entry name" value="UNCHARACTERIZED PROTEIN YJGR-RELATED"/>
    <property type="match status" value="1"/>
</dbReference>
<dbReference type="InterPro" id="IPR027417">
    <property type="entry name" value="P-loop_NTPase"/>
</dbReference>
<organism evidence="1 2">
    <name type="scientific">Herpetosiphon geysericola</name>
    <dbReference type="NCBI Taxonomy" id="70996"/>
    <lineage>
        <taxon>Bacteria</taxon>
        <taxon>Bacillati</taxon>
        <taxon>Chloroflexota</taxon>
        <taxon>Chloroflexia</taxon>
        <taxon>Herpetosiphonales</taxon>
        <taxon>Herpetosiphonaceae</taxon>
        <taxon>Herpetosiphon</taxon>
    </lineage>
</organism>
<accession>A0A0P6XIG8</accession>
<reference evidence="1 2" key="1">
    <citation type="submission" date="2015-07" db="EMBL/GenBank/DDBJ databases">
        <title>Whole genome sequence of Herpetosiphon geysericola DSM 7119.</title>
        <authorList>
            <person name="Hemp J."/>
            <person name="Ward L.M."/>
            <person name="Pace L.A."/>
            <person name="Fischer W.W."/>
        </authorList>
    </citation>
    <scope>NUCLEOTIDE SEQUENCE [LARGE SCALE GENOMIC DNA]</scope>
    <source>
        <strain evidence="1 2">DSM 7119</strain>
    </source>
</reference>
<dbReference type="PANTHER" id="PTHR30121:SF6">
    <property type="entry name" value="SLR6007 PROTEIN"/>
    <property type="match status" value="1"/>
</dbReference>
<dbReference type="SUPFAM" id="SSF52540">
    <property type="entry name" value="P-loop containing nucleoside triphosphate hydrolases"/>
    <property type="match status" value="1"/>
</dbReference>
<gene>
    <name evidence="1" type="ORF">SE18_19455</name>
</gene>
<dbReference type="STRING" id="70996.SE18_19455"/>
<dbReference type="Gene3D" id="3.40.50.300">
    <property type="entry name" value="P-loop containing nucleotide triphosphate hydrolases"/>
    <property type="match status" value="2"/>
</dbReference>
<name>A0A0P6XIG8_9CHLR</name>
<evidence type="ECO:0008006" key="3">
    <source>
        <dbReference type="Google" id="ProtNLM"/>
    </source>
</evidence>
<keyword evidence="2" id="KW-1185">Reference proteome</keyword>
<comment type="caution">
    <text evidence="1">The sequence shown here is derived from an EMBL/GenBank/DDBJ whole genome shotgun (WGS) entry which is preliminary data.</text>
</comment>
<dbReference type="EMBL" id="LGKP01000030">
    <property type="protein sequence ID" value="KPL83022.1"/>
    <property type="molecule type" value="Genomic_DNA"/>
</dbReference>
<evidence type="ECO:0000313" key="2">
    <source>
        <dbReference type="Proteomes" id="UP000050277"/>
    </source>
</evidence>
<dbReference type="Proteomes" id="UP000050277">
    <property type="component" value="Unassembled WGS sequence"/>
</dbReference>
<sequence>MNQQPLCLTIDPFSVRQYREELPQLEQRFANFWAGITYDARLISCTRRFSFAPIRQRLRQQTSPLDDLRELLPLLLAVQDGEPRAEALTSLVQKRLAIYERATAALQDAPTVRHALRALADGATDATTLAVVADGCRRALWPWRWLKNYRRAYEVMEREGNPLGIHHYFIAWPSEYTDAEAVRSVLKGTFLLPDVQIAPLPPLFHGKYREMATYLSPLDEGRPYLRVIHAFDVRGEWDLGSMQELLSGEEELAVAVDVTTLPRAKAQRATTDAFNVLEGALTARNAVKDARAERAYRDVSYAMNALDVQQLHEVAYAILIQAPSVRDLNRITQTLRDRMGARLKLDVLSGTQGEYLKLFTMTPSKQIAAPLIRRNALSEHVAAKTPWGIRKSDRTSGILWGYDPHDQLPFHYDLFGATGTDNPHLLMLGKAGSGKTVTLGALALRQAVAGNQVIMFDPVGKCEWLCEAVGGGATYYHLANEVAINILDPLSTSLNRQKNHVERKLSMILGRSIHHGTGVQLHPRLLTNAERGALEAALASTRIYGPDGAFLAQMDDETAPLLSDLVLALRETNRPVGRALAEEITDIALQSQAHLFDRQTTLKWDFGSDVVAYNLNNADKALLPMYLDHGFTALNQYVRSPQRRARNQKLVCIIDEFGVMSQIESLKAEVAYDTKEWRNYGAAMWSADQNASTYMGGSGNAQDFSNQTTNNTAVKLFGRQEGTDANLLAEAYPELSPSDIAAIRTAGAGEFVGIFGTNDVHHLRMQLTDQEVAYFIRKG</sequence>
<dbReference type="InterPro" id="IPR051162">
    <property type="entry name" value="T4SS_component"/>
</dbReference>